<sequence length="285" mass="33019">MTLCLAWKSGNNIHFASDSRLSMNSDCSSFIDFGIKIFSIPVKIFSPTNFETQQQTLDYDYKIGLCFAGSSTNSYIIKEAIYEVLQRLQYTHYTDFSMNGIAKLISKFHEHTSQKVCSVLREKGLAGFFLTGFCPKDKLLKTYKFELDLSDFPIKSTFKQILVDNWIECLGSGKDEAEKYIKKLQNLSPIKLLRNIINSERVPSVGGAIQYGDFDDENNFTIKGVDDYEINNNNLIRRKLLLRGTQLYENDIVLDFDDFHISYTFIQPFEKEINDWMRDKYGEKF</sequence>
<evidence type="ECO:0000313" key="1">
    <source>
        <dbReference type="EMBL" id="PTN04481.1"/>
    </source>
</evidence>
<gene>
    <name evidence="1" type="ORF">C8N47_13116</name>
</gene>
<protein>
    <submittedName>
        <fullName evidence="1">Uncharacterized protein</fullName>
    </submittedName>
</protein>
<organism evidence="1 2">
    <name type="scientific">Mangrovibacterium marinum</name>
    <dbReference type="NCBI Taxonomy" id="1639118"/>
    <lineage>
        <taxon>Bacteria</taxon>
        <taxon>Pseudomonadati</taxon>
        <taxon>Bacteroidota</taxon>
        <taxon>Bacteroidia</taxon>
        <taxon>Marinilabiliales</taxon>
        <taxon>Prolixibacteraceae</taxon>
        <taxon>Mangrovibacterium</taxon>
    </lineage>
</organism>
<dbReference type="AlphaFoldDB" id="A0A2T5BX76"/>
<name>A0A2T5BX76_9BACT</name>
<accession>A0A2T5BX76</accession>
<proteinExistence type="predicted"/>
<evidence type="ECO:0000313" key="2">
    <source>
        <dbReference type="Proteomes" id="UP000243525"/>
    </source>
</evidence>
<keyword evidence="2" id="KW-1185">Reference proteome</keyword>
<comment type="caution">
    <text evidence="1">The sequence shown here is derived from an EMBL/GenBank/DDBJ whole genome shotgun (WGS) entry which is preliminary data.</text>
</comment>
<dbReference type="RefSeq" id="WP_170111437.1">
    <property type="nucleotide sequence ID" value="NZ_QAAD01000031.1"/>
</dbReference>
<dbReference type="EMBL" id="QAAD01000031">
    <property type="protein sequence ID" value="PTN04481.1"/>
    <property type="molecule type" value="Genomic_DNA"/>
</dbReference>
<reference evidence="1 2" key="1">
    <citation type="submission" date="2018-04" db="EMBL/GenBank/DDBJ databases">
        <title>Genomic Encyclopedia of Archaeal and Bacterial Type Strains, Phase II (KMG-II): from individual species to whole genera.</title>
        <authorList>
            <person name="Goeker M."/>
        </authorList>
    </citation>
    <scope>NUCLEOTIDE SEQUENCE [LARGE SCALE GENOMIC DNA]</scope>
    <source>
        <strain evidence="1 2">DSM 28823</strain>
    </source>
</reference>
<dbReference type="Proteomes" id="UP000243525">
    <property type="component" value="Unassembled WGS sequence"/>
</dbReference>